<feature type="domain" description="Glycosyltransferase N-terminal" evidence="5">
    <location>
        <begin position="9"/>
        <end position="46"/>
    </location>
</feature>
<protein>
    <recommendedName>
        <fullName evidence="4">Glycosyltransferase</fullName>
        <ecNumber evidence="4">2.4.1.-</ecNumber>
    </recommendedName>
</protein>
<dbReference type="InterPro" id="IPR002213">
    <property type="entry name" value="UDP_glucos_trans"/>
</dbReference>
<dbReference type="Pfam" id="PF00201">
    <property type="entry name" value="UDPGT"/>
    <property type="match status" value="1"/>
</dbReference>
<sequence length="475" mass="52790">MEKKQQPHVVMVPLPLQGHVKPLLCLAQLLSEAGLYVSFVNTTQSHKRFTNLETITTHFPNIHFECISDGLPEDHPRALLTEYFEGMKRETTPHFKELLLSLGRKSLTGSSPPVTCIIADGVLPFAVGVAEELGIPIFSFCVHSARFLWGYLNIPKLIEEGQLPFSDGNLYHSINGVPGLEGIFRRKDLPEFCILPDPHHPIIKFFVGETIAMTKTSGLILNTFDELEDSCIHHVSSACNNLYTVGPLHAHINSKLGDRARSIASRGSLYSVEEKCLEWLDSQQPKSVLYVSFGSITQTSLSQLMEFWHGLVNSGKPFLWVIRPGAIIGEEGNEGIPEDLLPGPTERGYIVEWAPQEQVLAHHAVGAFLTHSGWGSVLESIVAKIPMICWPYMGDHYINTQCVNKVWKIGVELEAWDRSTVEKAIISVMETKKDDFQISMDKVAKLAEDSISKGGSSSQNLDKLVEDIRKIKATA</sequence>
<evidence type="ECO:0000313" key="7">
    <source>
        <dbReference type="RefSeq" id="XP_015897174.2"/>
    </source>
</evidence>
<dbReference type="Gene3D" id="3.40.50.2000">
    <property type="entry name" value="Glycogen Phosphorylase B"/>
    <property type="match status" value="2"/>
</dbReference>
<dbReference type="Proteomes" id="UP001652623">
    <property type="component" value="Chromosome 6"/>
</dbReference>
<name>A0A6P4BDX2_ZIZJJ</name>
<dbReference type="GO" id="GO:0080044">
    <property type="term" value="F:quercetin 7-O-glucosyltransferase activity"/>
    <property type="evidence" value="ECO:0007669"/>
    <property type="project" value="TreeGrafter"/>
</dbReference>
<reference evidence="7" key="1">
    <citation type="submission" date="2025-08" db="UniProtKB">
        <authorList>
            <consortium name="RefSeq"/>
        </authorList>
    </citation>
    <scope>IDENTIFICATION</scope>
    <source>
        <tissue evidence="7">Seedling</tissue>
    </source>
</reference>
<comment type="similarity">
    <text evidence="1 3">Belongs to the UDP-glycosyltransferase family.</text>
</comment>
<organism evidence="6 7">
    <name type="scientific">Ziziphus jujuba</name>
    <name type="common">Chinese jujube</name>
    <name type="synonym">Ziziphus sativa</name>
    <dbReference type="NCBI Taxonomy" id="326968"/>
    <lineage>
        <taxon>Eukaryota</taxon>
        <taxon>Viridiplantae</taxon>
        <taxon>Streptophyta</taxon>
        <taxon>Embryophyta</taxon>
        <taxon>Tracheophyta</taxon>
        <taxon>Spermatophyta</taxon>
        <taxon>Magnoliopsida</taxon>
        <taxon>eudicotyledons</taxon>
        <taxon>Gunneridae</taxon>
        <taxon>Pentapetalae</taxon>
        <taxon>rosids</taxon>
        <taxon>fabids</taxon>
        <taxon>Rosales</taxon>
        <taxon>Rhamnaceae</taxon>
        <taxon>Paliureae</taxon>
        <taxon>Ziziphus</taxon>
    </lineage>
</organism>
<accession>A0A6P4BDX2</accession>
<evidence type="ECO:0000256" key="2">
    <source>
        <dbReference type="ARBA" id="ARBA00022679"/>
    </source>
</evidence>
<gene>
    <name evidence="7" type="primary">LOC107430822</name>
</gene>
<dbReference type="PANTHER" id="PTHR11926:SF1392">
    <property type="entry name" value="GLYCOSYLTRANSFERASE"/>
    <property type="match status" value="1"/>
</dbReference>
<dbReference type="GeneID" id="107430822"/>
<dbReference type="InParanoid" id="A0A6P4BDX2"/>
<evidence type="ECO:0000313" key="6">
    <source>
        <dbReference type="Proteomes" id="UP001652623"/>
    </source>
</evidence>
<dbReference type="EC" id="2.4.1.-" evidence="4"/>
<evidence type="ECO:0000256" key="4">
    <source>
        <dbReference type="RuleBase" id="RU362057"/>
    </source>
</evidence>
<dbReference type="InterPro" id="IPR035595">
    <property type="entry name" value="UDP_glycos_trans_CS"/>
</dbReference>
<dbReference type="PANTHER" id="PTHR11926">
    <property type="entry name" value="GLUCOSYL/GLUCURONOSYL TRANSFERASES"/>
    <property type="match status" value="1"/>
</dbReference>
<dbReference type="InterPro" id="IPR058980">
    <property type="entry name" value="Glyco_transf_N"/>
</dbReference>
<dbReference type="KEGG" id="zju:107430822"/>
<keyword evidence="6" id="KW-1185">Reference proteome</keyword>
<dbReference type="Pfam" id="PF26168">
    <property type="entry name" value="Glyco_transf_N"/>
    <property type="match status" value="1"/>
</dbReference>
<evidence type="ECO:0000256" key="1">
    <source>
        <dbReference type="ARBA" id="ARBA00009995"/>
    </source>
</evidence>
<dbReference type="AlphaFoldDB" id="A0A6P4BDX2"/>
<dbReference type="RefSeq" id="XP_015897174.2">
    <property type="nucleotide sequence ID" value="XM_016041688.4"/>
</dbReference>
<evidence type="ECO:0000259" key="5">
    <source>
        <dbReference type="Pfam" id="PF26168"/>
    </source>
</evidence>
<dbReference type="SUPFAM" id="SSF53756">
    <property type="entry name" value="UDP-Glycosyltransferase/glycogen phosphorylase"/>
    <property type="match status" value="1"/>
</dbReference>
<dbReference type="GO" id="GO:0080043">
    <property type="term" value="F:quercetin 3-O-glucosyltransferase activity"/>
    <property type="evidence" value="ECO:0007669"/>
    <property type="project" value="TreeGrafter"/>
</dbReference>
<dbReference type="PROSITE" id="PS00375">
    <property type="entry name" value="UDPGT"/>
    <property type="match status" value="1"/>
</dbReference>
<keyword evidence="2 3" id="KW-0808">Transferase</keyword>
<keyword evidence="3" id="KW-0328">Glycosyltransferase</keyword>
<dbReference type="CDD" id="cd03784">
    <property type="entry name" value="GT1_Gtf-like"/>
    <property type="match status" value="1"/>
</dbReference>
<proteinExistence type="inferred from homology"/>
<evidence type="ECO:0000256" key="3">
    <source>
        <dbReference type="RuleBase" id="RU003718"/>
    </source>
</evidence>